<dbReference type="InterPro" id="IPR015422">
    <property type="entry name" value="PyrdxlP-dep_Trfase_small"/>
</dbReference>
<protein>
    <submittedName>
        <fullName evidence="4">Putative threonine-phosphate decarboxylase (L-threonine-O-3-phosphate decarboxylase)</fullName>
        <ecNumber evidence="4">4.1.1.81</ecNumber>
    </submittedName>
</protein>
<keyword evidence="2" id="KW-0663">Pyridoxal phosphate</keyword>
<dbReference type="InterPro" id="IPR015424">
    <property type="entry name" value="PyrdxlP-dep_Trfase"/>
</dbReference>
<organism evidence="4">
    <name type="scientific">mine drainage metagenome</name>
    <dbReference type="NCBI Taxonomy" id="410659"/>
    <lineage>
        <taxon>unclassified sequences</taxon>
        <taxon>metagenomes</taxon>
        <taxon>ecological metagenomes</taxon>
    </lineage>
</organism>
<dbReference type="GO" id="GO:0048472">
    <property type="term" value="F:threonine-phosphate decarboxylase activity"/>
    <property type="evidence" value="ECO:0007669"/>
    <property type="project" value="UniProtKB-EC"/>
</dbReference>
<evidence type="ECO:0000256" key="1">
    <source>
        <dbReference type="ARBA" id="ARBA00001933"/>
    </source>
</evidence>
<dbReference type="InterPro" id="IPR004839">
    <property type="entry name" value="Aminotransferase_I/II_large"/>
</dbReference>
<reference evidence="4" key="1">
    <citation type="submission" date="2009-10" db="EMBL/GenBank/DDBJ databases">
        <title>Diversity of trophic interactions inside an arsenic-rich microbial ecosystem.</title>
        <authorList>
            <person name="Bertin P.N."/>
            <person name="Heinrich-Salmeron A."/>
            <person name="Pelletier E."/>
            <person name="Goulhen-Chollet F."/>
            <person name="Arsene-Ploetze F."/>
            <person name="Gallien S."/>
            <person name="Calteau A."/>
            <person name="Vallenet D."/>
            <person name="Casiot C."/>
            <person name="Chane-Woon-Ming B."/>
            <person name="Giloteaux L."/>
            <person name="Barakat M."/>
            <person name="Bonnefoy V."/>
            <person name="Bruneel O."/>
            <person name="Chandler M."/>
            <person name="Cleiss J."/>
            <person name="Duran R."/>
            <person name="Elbaz-Poulichet F."/>
            <person name="Fonknechten N."/>
            <person name="Lauga B."/>
            <person name="Mornico D."/>
            <person name="Ortet P."/>
            <person name="Schaeffer C."/>
            <person name="Siguier P."/>
            <person name="Alexander Thil Smith A."/>
            <person name="Van Dorsselaer A."/>
            <person name="Weissenbach J."/>
            <person name="Medigue C."/>
            <person name="Le Paslier D."/>
        </authorList>
    </citation>
    <scope>NUCLEOTIDE SEQUENCE</scope>
</reference>
<dbReference type="EC" id="4.1.1.81" evidence="4"/>
<comment type="cofactor">
    <cofactor evidence="1">
        <name>pyridoxal 5'-phosphate</name>
        <dbReference type="ChEBI" id="CHEBI:597326"/>
    </cofactor>
</comment>
<dbReference type="PROSITE" id="PS00105">
    <property type="entry name" value="AA_TRANSFER_CLASS_1"/>
    <property type="match status" value="1"/>
</dbReference>
<evidence type="ECO:0000259" key="3">
    <source>
        <dbReference type="Pfam" id="PF00155"/>
    </source>
</evidence>
<accession>E6PGR2</accession>
<proteinExistence type="predicted"/>
<evidence type="ECO:0000256" key="2">
    <source>
        <dbReference type="ARBA" id="ARBA00022898"/>
    </source>
</evidence>
<dbReference type="InterPro" id="IPR015421">
    <property type="entry name" value="PyrdxlP-dep_Trfase_major"/>
</dbReference>
<dbReference type="CDD" id="cd00609">
    <property type="entry name" value="AAT_like"/>
    <property type="match status" value="1"/>
</dbReference>
<dbReference type="AlphaFoldDB" id="E6PGR2"/>
<feature type="domain" description="Aminotransferase class I/classII large" evidence="3">
    <location>
        <begin position="28"/>
        <end position="363"/>
    </location>
</feature>
<keyword evidence="4" id="KW-0456">Lyase</keyword>
<comment type="caution">
    <text evidence="4">The sequence shown here is derived from an EMBL/GenBank/DDBJ whole genome shotgun (WGS) entry which is preliminary data.</text>
</comment>
<sequence length="373" mass="40583">MHSAETVLPVHGGDIASVAARYGANATELLDFSVNVNPLGAPTAVLDYLADARAMTRALASYPDRDASLLKTAVHERYGVPKEALVVANGTAALLDAVLRALPPGRCLVPVPAFSEYRRARHACGQKLHALPLESENDFRLDLERTIDALHRELPSALILTNPHNPSGALCKKEAILEIVHAASAVACVVLLDEAFIDYAPEESLVAEAAEIENLVVLRSVTKFYAMPAMRVGYAVAPPRFARRIEAFLPSWPVSDVAIEAAARAIGERAFERRSIAQNAALRGELARNLCELGVRVLPSVANFLMLELPASWGARASICERLVRSWGIVVRDCGDYDGLADRTFVRVGIKDRTSNERLVEAFRSFSTREEIP</sequence>
<dbReference type="PANTHER" id="PTHR42885">
    <property type="entry name" value="HISTIDINOL-PHOSPHATE AMINOTRANSFERASE-RELATED"/>
    <property type="match status" value="1"/>
</dbReference>
<dbReference type="PANTHER" id="PTHR42885:SF1">
    <property type="entry name" value="THREONINE-PHOSPHATE DECARBOXYLASE"/>
    <property type="match status" value="1"/>
</dbReference>
<dbReference type="Pfam" id="PF00155">
    <property type="entry name" value="Aminotran_1_2"/>
    <property type="match status" value="1"/>
</dbReference>
<dbReference type="InterPro" id="IPR004838">
    <property type="entry name" value="NHTrfase_class1_PyrdxlP-BS"/>
</dbReference>
<name>E6PGR2_9ZZZZ</name>
<gene>
    <name evidence="4" type="ORF">CARN1_2513</name>
</gene>
<dbReference type="SUPFAM" id="SSF53383">
    <property type="entry name" value="PLP-dependent transferases"/>
    <property type="match status" value="1"/>
</dbReference>
<dbReference type="Gene3D" id="3.40.640.10">
    <property type="entry name" value="Type I PLP-dependent aspartate aminotransferase-like (Major domain)"/>
    <property type="match status" value="1"/>
</dbReference>
<dbReference type="Gene3D" id="3.90.1150.10">
    <property type="entry name" value="Aspartate Aminotransferase, domain 1"/>
    <property type="match status" value="1"/>
</dbReference>
<evidence type="ECO:0000313" key="4">
    <source>
        <dbReference type="EMBL" id="CBH75650.1"/>
    </source>
</evidence>
<dbReference type="EMBL" id="CABL01000014">
    <property type="protein sequence ID" value="CBH75650.1"/>
    <property type="molecule type" value="Genomic_DNA"/>
</dbReference>
<dbReference type="GO" id="GO:0030170">
    <property type="term" value="F:pyridoxal phosphate binding"/>
    <property type="evidence" value="ECO:0007669"/>
    <property type="project" value="InterPro"/>
</dbReference>